<feature type="domain" description="Glycosyltransferase subfamily 4-like N-terminal" evidence="4">
    <location>
        <begin position="14"/>
        <end position="191"/>
    </location>
</feature>
<dbReference type="PANTHER" id="PTHR45947:SF3">
    <property type="entry name" value="SULFOQUINOVOSYL TRANSFERASE SQD2"/>
    <property type="match status" value="1"/>
</dbReference>
<evidence type="ECO:0000256" key="2">
    <source>
        <dbReference type="ARBA" id="ARBA00022679"/>
    </source>
</evidence>
<dbReference type="SUPFAM" id="SSF53756">
    <property type="entry name" value="UDP-Glycosyltransferase/glycogen phosphorylase"/>
    <property type="match status" value="1"/>
</dbReference>
<protein>
    <submittedName>
        <fullName evidence="5">Glycosyltransferase involved in cell wall biosynthesis</fullName>
    </submittedName>
</protein>
<dbReference type="AlphaFoldDB" id="A0A7W5JXG5"/>
<dbReference type="PANTHER" id="PTHR45947">
    <property type="entry name" value="SULFOQUINOVOSYL TRANSFERASE SQD2"/>
    <property type="match status" value="1"/>
</dbReference>
<comment type="caution">
    <text evidence="5">The sequence shown here is derived from an EMBL/GenBank/DDBJ whole genome shotgun (WGS) entry which is preliminary data.</text>
</comment>
<dbReference type="Gene3D" id="3.40.50.2000">
    <property type="entry name" value="Glycogen Phosphorylase B"/>
    <property type="match status" value="2"/>
</dbReference>
<dbReference type="InterPro" id="IPR001296">
    <property type="entry name" value="Glyco_trans_1"/>
</dbReference>
<dbReference type="Pfam" id="PF00534">
    <property type="entry name" value="Glycos_transf_1"/>
    <property type="match status" value="1"/>
</dbReference>
<keyword evidence="1" id="KW-0328">Glycosyltransferase</keyword>
<dbReference type="GO" id="GO:0016757">
    <property type="term" value="F:glycosyltransferase activity"/>
    <property type="evidence" value="ECO:0007669"/>
    <property type="project" value="UniProtKB-KW"/>
</dbReference>
<reference evidence="5 6" key="1">
    <citation type="submission" date="2020-08" db="EMBL/GenBank/DDBJ databases">
        <title>Sequencing the genomes of 1000 actinobacteria strains.</title>
        <authorList>
            <person name="Klenk H.-P."/>
        </authorList>
    </citation>
    <scope>NUCLEOTIDE SEQUENCE [LARGE SCALE GENOMIC DNA]</scope>
    <source>
        <strain evidence="5 6">DSM 11053</strain>
    </source>
</reference>
<feature type="domain" description="Glycosyl transferase family 1" evidence="3">
    <location>
        <begin position="199"/>
        <end position="356"/>
    </location>
</feature>
<dbReference type="RefSeq" id="WP_198423374.1">
    <property type="nucleotide sequence ID" value="NZ_JACHZG010000001.1"/>
</dbReference>
<dbReference type="Pfam" id="PF13439">
    <property type="entry name" value="Glyco_transf_4"/>
    <property type="match status" value="1"/>
</dbReference>
<evidence type="ECO:0000259" key="4">
    <source>
        <dbReference type="Pfam" id="PF13439"/>
    </source>
</evidence>
<evidence type="ECO:0000313" key="5">
    <source>
        <dbReference type="EMBL" id="MBB3327527.1"/>
    </source>
</evidence>
<evidence type="ECO:0000313" key="6">
    <source>
        <dbReference type="Proteomes" id="UP000565572"/>
    </source>
</evidence>
<keyword evidence="6" id="KW-1185">Reference proteome</keyword>
<dbReference type="InterPro" id="IPR050194">
    <property type="entry name" value="Glycosyltransferase_grp1"/>
</dbReference>
<accession>A0A7W5JXG5</accession>
<proteinExistence type="predicted"/>
<name>A0A7W5JXG5_9ACTN</name>
<dbReference type="Proteomes" id="UP000565572">
    <property type="component" value="Unassembled WGS sequence"/>
</dbReference>
<gene>
    <name evidence="5" type="ORF">FHX39_002471</name>
</gene>
<keyword evidence="2 5" id="KW-0808">Transferase</keyword>
<evidence type="ECO:0000259" key="3">
    <source>
        <dbReference type="Pfam" id="PF00534"/>
    </source>
</evidence>
<sequence>MKIVLGADQYPEYINGAATFTARLAAGLADAGHTVDLLWPSADGGHDTYLDRGVRVHRLSSVTLPGRPRMQVCLPPTTRRRVENVLHVARPDVVHVQSHLGLGRTLVRAARRDGVPVLATNHFMPENLLHHVPVVRRFPRTAGRLAWRDLERVYDDADLISVPTRRAADLLAASTTLRPAEVVSCGIDLDRFAVSRTLEATSRPSLLFVGRLEQEKHVDELLTAFAHLPRSLGARLEVVGMGSLRSSLEALTRSLGIEDSVRFLGAVDDDELPAAYGRADVFVMPGTAELQSIATLEAMATGLPVVAADAMALPHLVQDGVNGRLYAPGDARALAVALAQLLVDPVLRARLGRGSRTRAQAHSLSATLEEFVGHYSRLVGSRSAGRLPGRSLALAS</sequence>
<dbReference type="GO" id="GO:1901137">
    <property type="term" value="P:carbohydrate derivative biosynthetic process"/>
    <property type="evidence" value="ECO:0007669"/>
    <property type="project" value="UniProtKB-ARBA"/>
</dbReference>
<dbReference type="InterPro" id="IPR028098">
    <property type="entry name" value="Glyco_trans_4-like_N"/>
</dbReference>
<dbReference type="EMBL" id="JACHZG010000001">
    <property type="protein sequence ID" value="MBB3327527.1"/>
    <property type="molecule type" value="Genomic_DNA"/>
</dbReference>
<evidence type="ECO:0000256" key="1">
    <source>
        <dbReference type="ARBA" id="ARBA00022676"/>
    </source>
</evidence>
<organism evidence="5 6">
    <name type="scientific">Microlunatus antarcticus</name>
    <dbReference type="NCBI Taxonomy" id="53388"/>
    <lineage>
        <taxon>Bacteria</taxon>
        <taxon>Bacillati</taxon>
        <taxon>Actinomycetota</taxon>
        <taxon>Actinomycetes</taxon>
        <taxon>Propionibacteriales</taxon>
        <taxon>Propionibacteriaceae</taxon>
        <taxon>Microlunatus</taxon>
    </lineage>
</organism>